<evidence type="ECO:0000256" key="1">
    <source>
        <dbReference type="SAM" id="Phobius"/>
    </source>
</evidence>
<evidence type="ECO:0000313" key="2">
    <source>
        <dbReference type="EMBL" id="HGI87301.1"/>
    </source>
</evidence>
<keyword evidence="2" id="KW-0808">Transferase</keyword>
<sequence length="220" mass="24375">MNLDIALHDVLVATPLFMYVLVIVSVVARRVYRAMIKRGFPKNVAVYYNRKLIHITTGGFIALMLPILFREPFVPFAFALILAFITLYPHISKKEFEWFQTRDNAYEVNFCIAWGATILILWLALGDPWRAVVPALFISFGDAITGIVRNAVFGRRTKHWLGNVAMALVVIPVGHLLAGVAGVVAGAIATAVERIELRLIDDNVLIAFSATAVLLLSQAL</sequence>
<reference evidence="2" key="1">
    <citation type="journal article" date="2020" name="mSystems">
        <title>Genome- and Community-Level Interaction Insights into Carbon Utilization and Element Cycling Functions of Hydrothermarchaeota in Hydrothermal Sediment.</title>
        <authorList>
            <person name="Zhou Z."/>
            <person name="Liu Y."/>
            <person name="Xu W."/>
            <person name="Pan J."/>
            <person name="Luo Z.H."/>
            <person name="Li M."/>
        </authorList>
    </citation>
    <scope>NUCLEOTIDE SEQUENCE [LARGE SCALE GENOMIC DNA]</scope>
    <source>
        <strain evidence="2">SpSt-732</strain>
    </source>
</reference>
<protein>
    <submittedName>
        <fullName evidence="2">Dolichol kinase</fullName>
    </submittedName>
</protein>
<feature type="transmembrane region" description="Helical" evidence="1">
    <location>
        <begin position="52"/>
        <end position="69"/>
    </location>
</feature>
<keyword evidence="1" id="KW-0812">Transmembrane</keyword>
<feature type="transmembrane region" description="Helical" evidence="1">
    <location>
        <begin position="75"/>
        <end position="92"/>
    </location>
</feature>
<dbReference type="AlphaFoldDB" id="A0A7C4BBG0"/>
<feature type="transmembrane region" description="Helical" evidence="1">
    <location>
        <begin position="104"/>
        <end position="125"/>
    </location>
</feature>
<organism evidence="2">
    <name type="scientific">Ignisphaera aggregans</name>
    <dbReference type="NCBI Taxonomy" id="334771"/>
    <lineage>
        <taxon>Archaea</taxon>
        <taxon>Thermoproteota</taxon>
        <taxon>Thermoprotei</taxon>
        <taxon>Desulfurococcales</taxon>
        <taxon>Desulfurococcaceae</taxon>
        <taxon>Ignisphaera</taxon>
    </lineage>
</organism>
<proteinExistence type="predicted"/>
<accession>A0A7C4BBG0</accession>
<feature type="transmembrane region" description="Helical" evidence="1">
    <location>
        <begin position="12"/>
        <end position="32"/>
    </location>
</feature>
<keyword evidence="1" id="KW-1133">Transmembrane helix</keyword>
<name>A0A7C4BBG0_9CREN</name>
<keyword evidence="1" id="KW-0472">Membrane</keyword>
<comment type="caution">
    <text evidence="2">The sequence shown here is derived from an EMBL/GenBank/DDBJ whole genome shotgun (WGS) entry which is preliminary data.</text>
</comment>
<keyword evidence="2" id="KW-0418">Kinase</keyword>
<feature type="transmembrane region" description="Helical" evidence="1">
    <location>
        <begin position="131"/>
        <end position="152"/>
    </location>
</feature>
<feature type="transmembrane region" description="Helical" evidence="1">
    <location>
        <begin position="164"/>
        <end position="191"/>
    </location>
</feature>
<dbReference type="GO" id="GO:0016301">
    <property type="term" value="F:kinase activity"/>
    <property type="evidence" value="ECO:0007669"/>
    <property type="project" value="UniProtKB-KW"/>
</dbReference>
<dbReference type="EMBL" id="DTFF01000023">
    <property type="protein sequence ID" value="HGI87301.1"/>
    <property type="molecule type" value="Genomic_DNA"/>
</dbReference>
<gene>
    <name evidence="2" type="ORF">ENV14_02740</name>
</gene>